<comment type="caution">
    <text evidence="3">The sequence shown here is derived from an EMBL/GenBank/DDBJ whole genome shotgun (WGS) entry which is preliminary data.</text>
</comment>
<dbReference type="CDD" id="cd05288">
    <property type="entry name" value="PGDH"/>
    <property type="match status" value="1"/>
</dbReference>
<gene>
    <name evidence="3" type="ORF">PPERSA_08198</name>
</gene>
<dbReference type="Pfam" id="PF16884">
    <property type="entry name" value="ADH_N_2"/>
    <property type="match status" value="1"/>
</dbReference>
<dbReference type="SUPFAM" id="SSF51735">
    <property type="entry name" value="NAD(P)-binding Rossmann-fold domains"/>
    <property type="match status" value="1"/>
</dbReference>
<evidence type="ECO:0000313" key="4">
    <source>
        <dbReference type="Proteomes" id="UP000054937"/>
    </source>
</evidence>
<dbReference type="Gene3D" id="3.40.50.720">
    <property type="entry name" value="NAD(P)-binding Rossmann-like Domain"/>
    <property type="match status" value="1"/>
</dbReference>
<keyword evidence="4" id="KW-1185">Reference proteome</keyword>
<dbReference type="GO" id="GO:0016628">
    <property type="term" value="F:oxidoreductase activity, acting on the CH-CH group of donors, NAD or NADP as acceptor"/>
    <property type="evidence" value="ECO:0007669"/>
    <property type="project" value="InterPro"/>
</dbReference>
<dbReference type="OMA" id="EEKCRYA"/>
<dbReference type="EMBL" id="LDAU01000056">
    <property type="protein sequence ID" value="KRX08995.1"/>
    <property type="molecule type" value="Genomic_DNA"/>
</dbReference>
<dbReference type="InterPro" id="IPR011032">
    <property type="entry name" value="GroES-like_sf"/>
</dbReference>
<evidence type="ECO:0000256" key="1">
    <source>
        <dbReference type="ARBA" id="ARBA00023002"/>
    </source>
</evidence>
<dbReference type="FunFam" id="3.40.50.720:FF:000121">
    <property type="entry name" value="Prostaglandin reductase 2"/>
    <property type="match status" value="1"/>
</dbReference>
<dbReference type="SUPFAM" id="SSF50129">
    <property type="entry name" value="GroES-like"/>
    <property type="match status" value="1"/>
</dbReference>
<dbReference type="InterPro" id="IPR036291">
    <property type="entry name" value="NAD(P)-bd_dom_sf"/>
</dbReference>
<accession>A0A0V0R3B1</accession>
<evidence type="ECO:0000313" key="3">
    <source>
        <dbReference type="EMBL" id="KRX08995.1"/>
    </source>
</evidence>
<feature type="domain" description="Enoyl reductase (ER)" evidence="2">
    <location>
        <begin position="30"/>
        <end position="340"/>
    </location>
</feature>
<dbReference type="AlphaFoldDB" id="A0A0V0R3B1"/>
<dbReference type="OrthoDB" id="447735at2759"/>
<dbReference type="InterPro" id="IPR041694">
    <property type="entry name" value="ADH_N_2"/>
</dbReference>
<reference evidence="3 4" key="1">
    <citation type="journal article" date="2015" name="Sci. Rep.">
        <title>Genome of the facultative scuticociliatosis pathogen Pseudocohnilembus persalinus provides insight into its virulence through horizontal gene transfer.</title>
        <authorList>
            <person name="Xiong J."/>
            <person name="Wang G."/>
            <person name="Cheng J."/>
            <person name="Tian M."/>
            <person name="Pan X."/>
            <person name="Warren A."/>
            <person name="Jiang C."/>
            <person name="Yuan D."/>
            <person name="Miao W."/>
        </authorList>
    </citation>
    <scope>NUCLEOTIDE SEQUENCE [LARGE SCALE GENOMIC DNA]</scope>
    <source>
        <strain evidence="3">36N120E</strain>
    </source>
</reference>
<keyword evidence="1" id="KW-0560">Oxidoreductase</keyword>
<dbReference type="Gene3D" id="3.90.180.10">
    <property type="entry name" value="Medium-chain alcohol dehydrogenases, catalytic domain"/>
    <property type="match status" value="1"/>
</dbReference>
<dbReference type="SMART" id="SM00829">
    <property type="entry name" value="PKS_ER"/>
    <property type="match status" value="1"/>
</dbReference>
<protein>
    <submittedName>
        <fullName evidence="3">GroES (Chaperonin 10)-like protein</fullName>
    </submittedName>
</protein>
<dbReference type="Pfam" id="PF00107">
    <property type="entry name" value="ADH_zinc_N"/>
    <property type="match status" value="1"/>
</dbReference>
<dbReference type="InParanoid" id="A0A0V0R3B1"/>
<sequence>MDQKVTHKQVILKQKPGESYPQKDDIFDYKTKQINLQDLAKNLKDNQILVKTLYISCDAAMRVWITGVKTYIDPILPGQFMKGQAVLQVIQSKSKKFKNGDLLLGFVDWQNYQILDDKQMAPLDKNYPTPHDFLGILGISGLTAYFGFFDIGKPKKGDVVVISAAAGAVGQIVVQLAKNIGCKTIAIAGADEKCSYLKNVLKADHTINYKKENVKESLKKIAPEGIDLYFDNVGGKMLDDILTLINDYSRIVMCGAISQYNVGGQYGIKNYMRLIMKKSTMQGFIVTDYNKRYQEGISYLQKLIQQKKIVFQYDFQNGLENGSKGLQQLLLGKNKGKVIIDLNNDYKNQPKL</sequence>
<proteinExistence type="predicted"/>
<dbReference type="InterPro" id="IPR020843">
    <property type="entry name" value="ER"/>
</dbReference>
<name>A0A0V0R3B1_PSEPJ</name>
<dbReference type="InterPro" id="IPR013149">
    <property type="entry name" value="ADH-like_C"/>
</dbReference>
<dbReference type="PANTHER" id="PTHR43205">
    <property type="entry name" value="PROSTAGLANDIN REDUCTASE"/>
    <property type="match status" value="1"/>
</dbReference>
<dbReference type="Proteomes" id="UP000054937">
    <property type="component" value="Unassembled WGS sequence"/>
</dbReference>
<organism evidence="3 4">
    <name type="scientific">Pseudocohnilembus persalinus</name>
    <name type="common">Ciliate</name>
    <dbReference type="NCBI Taxonomy" id="266149"/>
    <lineage>
        <taxon>Eukaryota</taxon>
        <taxon>Sar</taxon>
        <taxon>Alveolata</taxon>
        <taxon>Ciliophora</taxon>
        <taxon>Intramacronucleata</taxon>
        <taxon>Oligohymenophorea</taxon>
        <taxon>Scuticociliatia</taxon>
        <taxon>Philasterida</taxon>
        <taxon>Pseudocohnilembidae</taxon>
        <taxon>Pseudocohnilembus</taxon>
    </lineage>
</organism>
<dbReference type="InterPro" id="IPR045010">
    <property type="entry name" value="MDR_fam"/>
</dbReference>
<dbReference type="PANTHER" id="PTHR43205:SF7">
    <property type="entry name" value="PROSTAGLANDIN REDUCTASE 1"/>
    <property type="match status" value="1"/>
</dbReference>
<evidence type="ECO:0000259" key="2">
    <source>
        <dbReference type="SMART" id="SM00829"/>
    </source>
</evidence>